<name>A0ACC2F909_DALPE</name>
<reference evidence="1" key="1">
    <citation type="submission" date="2021-05" db="EMBL/GenBank/DDBJ databases">
        <authorList>
            <person name="Pan Q."/>
            <person name="Jouanno E."/>
            <person name="Zahm M."/>
            <person name="Klopp C."/>
            <person name="Cabau C."/>
            <person name="Louis A."/>
            <person name="Berthelot C."/>
            <person name="Parey E."/>
            <person name="Roest Crollius H."/>
            <person name="Montfort J."/>
            <person name="Robinson-Rechavi M."/>
            <person name="Bouchez O."/>
            <person name="Lampietro C."/>
            <person name="Lopez Roques C."/>
            <person name="Donnadieu C."/>
            <person name="Postlethwait J."/>
            <person name="Bobe J."/>
            <person name="Dillon D."/>
            <person name="Chandos A."/>
            <person name="von Hippel F."/>
            <person name="Guiguen Y."/>
        </authorList>
    </citation>
    <scope>NUCLEOTIDE SEQUENCE</scope>
    <source>
        <strain evidence="1">YG-Jan2019</strain>
    </source>
</reference>
<keyword evidence="2" id="KW-1185">Reference proteome</keyword>
<proteinExistence type="predicted"/>
<dbReference type="Proteomes" id="UP001157502">
    <property type="component" value="Chromosome 32"/>
</dbReference>
<dbReference type="EMBL" id="CM055759">
    <property type="protein sequence ID" value="KAJ7987784.1"/>
    <property type="molecule type" value="Genomic_DNA"/>
</dbReference>
<gene>
    <name evidence="1" type="ORF">DPEC_G00330100</name>
</gene>
<organism evidence="1 2">
    <name type="scientific">Dallia pectoralis</name>
    <name type="common">Alaska blackfish</name>
    <dbReference type="NCBI Taxonomy" id="75939"/>
    <lineage>
        <taxon>Eukaryota</taxon>
        <taxon>Metazoa</taxon>
        <taxon>Chordata</taxon>
        <taxon>Craniata</taxon>
        <taxon>Vertebrata</taxon>
        <taxon>Euteleostomi</taxon>
        <taxon>Actinopterygii</taxon>
        <taxon>Neopterygii</taxon>
        <taxon>Teleostei</taxon>
        <taxon>Protacanthopterygii</taxon>
        <taxon>Esociformes</taxon>
        <taxon>Umbridae</taxon>
        <taxon>Dallia</taxon>
    </lineage>
</organism>
<evidence type="ECO:0000313" key="2">
    <source>
        <dbReference type="Proteomes" id="UP001157502"/>
    </source>
</evidence>
<accession>A0ACC2F909</accession>
<comment type="caution">
    <text evidence="1">The sequence shown here is derived from an EMBL/GenBank/DDBJ whole genome shotgun (WGS) entry which is preliminary data.</text>
</comment>
<evidence type="ECO:0000313" key="1">
    <source>
        <dbReference type="EMBL" id="KAJ7987784.1"/>
    </source>
</evidence>
<protein>
    <submittedName>
        <fullName evidence="1">Uncharacterized protein</fullName>
    </submittedName>
</protein>
<sequence>MSVGQLTQCPDVDVAISYFDGHRPPSAVLIRGKLTARETRYFTQFEFRKEVVKCTAPYRCKAGLPQNFKVSPI</sequence>